<dbReference type="EMBL" id="JAENGY010000692">
    <property type="protein sequence ID" value="KAG6958042.1"/>
    <property type="molecule type" value="Genomic_DNA"/>
</dbReference>
<accession>A0A8J5J5B9</accession>
<evidence type="ECO:0000313" key="2">
    <source>
        <dbReference type="Proteomes" id="UP000709295"/>
    </source>
</evidence>
<organism evidence="1 2">
    <name type="scientific">Phytophthora aleatoria</name>
    <dbReference type="NCBI Taxonomy" id="2496075"/>
    <lineage>
        <taxon>Eukaryota</taxon>
        <taxon>Sar</taxon>
        <taxon>Stramenopiles</taxon>
        <taxon>Oomycota</taxon>
        <taxon>Peronosporomycetes</taxon>
        <taxon>Peronosporales</taxon>
        <taxon>Peronosporaceae</taxon>
        <taxon>Phytophthora</taxon>
    </lineage>
</organism>
<gene>
    <name evidence="1" type="ORF">JG688_00010704</name>
</gene>
<evidence type="ECO:0000313" key="1">
    <source>
        <dbReference type="EMBL" id="KAG6958042.1"/>
    </source>
</evidence>
<dbReference type="AlphaFoldDB" id="A0A8J5J5B9"/>
<reference evidence="1" key="1">
    <citation type="submission" date="2021-01" db="EMBL/GenBank/DDBJ databases">
        <title>Phytophthora aleatoria, a newly-described species from Pinus radiata is distinct from Phytophthora cactorum isolates based on comparative genomics.</title>
        <authorList>
            <person name="Mcdougal R."/>
            <person name="Panda P."/>
            <person name="Williams N."/>
            <person name="Studholme D.J."/>
        </authorList>
    </citation>
    <scope>NUCLEOTIDE SEQUENCE</scope>
    <source>
        <strain evidence="1">NZFS 4037</strain>
    </source>
</reference>
<comment type="caution">
    <text evidence="1">The sequence shown here is derived from an EMBL/GenBank/DDBJ whole genome shotgun (WGS) entry which is preliminary data.</text>
</comment>
<feature type="non-terminal residue" evidence="1">
    <location>
        <position position="1"/>
    </location>
</feature>
<keyword evidence="2" id="KW-1185">Reference proteome</keyword>
<sequence>TDEDVELSLRLKLAVDMKEKLSRLDVVEVVSLMTTQQHLVMQLAEALLHTSYVPLQQLFFMSLTSLLNKILLRVLPVDEVIEVIDQEKARWTRKQVNALNKSTQIPIAVDKWLDFGETLLTFYHQLPQETILYNLPYKCLETLEFDEERGLSLISIKRVFGLDGINLVAFGVDSTEFAEFRDTLCAFKPGSVQILPTADPERTYPEVTRQFPVGMRSAVKDNGATDLHTLQEELKKLGISVVSGRQDTVISVKIKGLAGRALIRGLKLADQVLQEKIKHAIKACTDPATKLFTDPTFGPSSSDPDGAAAICKAGGIIPSKGGSQHQAKVLGLLQRGKIRWERPIYALDNEEDDNSPQEDEDDIYAMSSTDNVFASNATLFVDGTGPWSDSSDERAANEDAIEKFFKIMKRKVGSNAEKRVFMTLNSQGIVGADDISQEEVIEINANDGTFFMSFDAWMQSFTHFFAGIATTHNPFNSHFTCSGYQVTFTVLNDVLGDFGLALSSEQRSTLANLFDPEMVGRVNIEGEFVS</sequence>
<proteinExistence type="predicted"/>
<protein>
    <submittedName>
        <fullName evidence="1">Uncharacterized protein</fullName>
    </submittedName>
</protein>
<name>A0A8J5J5B9_9STRA</name>
<dbReference type="Proteomes" id="UP000709295">
    <property type="component" value="Unassembled WGS sequence"/>
</dbReference>